<evidence type="ECO:0000256" key="6">
    <source>
        <dbReference type="ARBA" id="ARBA00064952"/>
    </source>
</evidence>
<dbReference type="PANTHER" id="PTHR16684:SF11">
    <property type="entry name" value="CENTROMERE PROTEIN C"/>
    <property type="match status" value="1"/>
</dbReference>
<evidence type="ECO:0000313" key="12">
    <source>
        <dbReference type="EMBL" id="KFV08104.1"/>
    </source>
</evidence>
<dbReference type="AlphaFoldDB" id="A0A093C510"/>
<dbReference type="Proteomes" id="UP000053149">
    <property type="component" value="Unassembled WGS sequence"/>
</dbReference>
<dbReference type="InterPro" id="IPR011051">
    <property type="entry name" value="RmlC_Cupin_sf"/>
</dbReference>
<dbReference type="GO" id="GO:0000776">
    <property type="term" value="C:kinetochore"/>
    <property type="evidence" value="ECO:0007669"/>
    <property type="project" value="InterPro"/>
</dbReference>
<feature type="compositionally biased region" description="Polar residues" evidence="10">
    <location>
        <begin position="44"/>
        <end position="63"/>
    </location>
</feature>
<dbReference type="InterPro" id="IPR025974">
    <property type="entry name" value="Mif2/CENP-C_cupin"/>
</dbReference>
<sequence>EKEKTESKKGKNTRVQVEALSKQKMRHLDVQVHDSKGTSGFGPVSSNSKGKVLKSQRQSSTHVGKTKRGALRQGSAKQKKDTSRKPEAEELMLSWSGLETNTSDAEQCKRRLMPSEDSPMPSPRHQQERTVSLKKNLKSSKHLQSASKASQHLVPKKQTAKQKLSKGTVAKRLAQSPRKKSKKSVTKSSNKKPQLQREESSDSEPGEVGLEREPVQLDEVFTSPLRRKSETSVVQKLDKSVKPKNVLRALESLGGANNAAPVKALQHLTDSMQKSEKKRSAKSSGKINKKVNHRITGSICSDSEGTSDTENPMDSNSSSVQHGARKKQKLSDVEIKSNKRKRNVQAALQGTKWCNQHPILRGIVNACCGCLNVFSDNSEDWSCYLKEMLSDKIAKHKIVMPSNSPNVRRTKRIRLRPLEYWRGERVNYTLKPSGALVISGIVCPETEPHRKIVRRKGAHKQKRHETRSEIPANLDYALADTSKPTVVVDPVTNQEVLLECVNTESSHSCFFKDESVEIYKNLNTSSFAAGRLILKPLKEKGLQYVHMDTIAFHVIHGKIIVTLHKTVYYLTTGDYFYVPAGNGYSIRNLLNEESVLLFTQLKN</sequence>
<gene>
    <name evidence="12" type="ORF">N339_11034</name>
</gene>
<feature type="compositionally biased region" description="Basic and acidic residues" evidence="10">
    <location>
        <begin position="78"/>
        <end position="88"/>
    </location>
</feature>
<organism evidence="12 13">
    <name type="scientific">Pterocles gutturalis</name>
    <name type="common">yellow-throated sandgrouse</name>
    <dbReference type="NCBI Taxonomy" id="240206"/>
    <lineage>
        <taxon>Eukaryota</taxon>
        <taxon>Metazoa</taxon>
        <taxon>Chordata</taxon>
        <taxon>Craniata</taxon>
        <taxon>Vertebrata</taxon>
        <taxon>Euteleostomi</taxon>
        <taxon>Archelosauria</taxon>
        <taxon>Archosauria</taxon>
        <taxon>Dinosauria</taxon>
        <taxon>Saurischia</taxon>
        <taxon>Theropoda</taxon>
        <taxon>Coelurosauria</taxon>
        <taxon>Aves</taxon>
        <taxon>Neognathae</taxon>
        <taxon>Neoaves</taxon>
        <taxon>Columbimorphae</taxon>
        <taxon>Pterocliformes</taxon>
        <taxon>Pteroclidae</taxon>
        <taxon>Pterocles</taxon>
    </lineage>
</organism>
<evidence type="ECO:0000256" key="10">
    <source>
        <dbReference type="SAM" id="MobiDB-lite"/>
    </source>
</evidence>
<evidence type="ECO:0000256" key="7">
    <source>
        <dbReference type="ARBA" id="ARBA00068530"/>
    </source>
</evidence>
<dbReference type="FunFam" id="2.60.120.10:FF:000033">
    <property type="entry name" value="Centromere protein C 1"/>
    <property type="match status" value="1"/>
</dbReference>
<dbReference type="GO" id="GO:0051382">
    <property type="term" value="P:kinetochore assembly"/>
    <property type="evidence" value="ECO:0007669"/>
    <property type="project" value="InterPro"/>
</dbReference>
<dbReference type="GO" id="GO:0051315">
    <property type="term" value="P:attachment of mitotic spindle microtubules to kinetochore"/>
    <property type="evidence" value="ECO:0007669"/>
    <property type="project" value="TreeGrafter"/>
</dbReference>
<dbReference type="InterPro" id="IPR028386">
    <property type="entry name" value="CENP-C/Mif2/cnp3"/>
</dbReference>
<feature type="region of interest" description="Disordered" evidence="10">
    <location>
        <begin position="294"/>
        <end position="341"/>
    </location>
</feature>
<evidence type="ECO:0000256" key="3">
    <source>
        <dbReference type="ARBA" id="ARBA00023125"/>
    </source>
</evidence>
<dbReference type="PANTHER" id="PTHR16684">
    <property type="entry name" value="CENTROMERE PROTEIN C"/>
    <property type="match status" value="1"/>
</dbReference>
<feature type="compositionally biased region" description="Basic residues" evidence="10">
    <location>
        <begin position="154"/>
        <end position="164"/>
    </location>
</feature>
<comment type="subunit">
    <text evidence="6">Oligomer. Component of the CENPA-NAC complex, at least composed of CENPA, CENPC, CENPH, CENPM, CENPN, CENPT and CENPU. The CENPA-NAC complex interacts with the CENPA-CAD complex, composed of CENPI, CENPK, CENPL, CENPO, CENPP, CENPQ, CENPR and CENPS. Binds to DAXX. Interacts with DNMT3B. Interacts directly with CENPA. Identified in a centromere complex containing histones H2A, H2B and H4, and at least CENPA, CENPB, CENPC, CENPT, CENPN, HJURP, SUPT16H, SSRP1 and RSF1. Interacts with MEIKIN.</text>
</comment>
<keyword evidence="4" id="KW-0539">Nucleus</keyword>
<comment type="subcellular location">
    <subcellularLocation>
        <location evidence="1">Nucleus</location>
    </subcellularLocation>
</comment>
<evidence type="ECO:0000259" key="11">
    <source>
        <dbReference type="Pfam" id="PF11699"/>
    </source>
</evidence>
<dbReference type="Gene3D" id="2.60.120.10">
    <property type="entry name" value="Jelly Rolls"/>
    <property type="match status" value="1"/>
</dbReference>
<evidence type="ECO:0000313" key="13">
    <source>
        <dbReference type="Proteomes" id="UP000053149"/>
    </source>
</evidence>
<feature type="non-terminal residue" evidence="12">
    <location>
        <position position="603"/>
    </location>
</feature>
<evidence type="ECO:0000256" key="9">
    <source>
        <dbReference type="ARBA" id="ARBA00083562"/>
    </source>
</evidence>
<dbReference type="GO" id="GO:0005721">
    <property type="term" value="C:pericentric heterochromatin"/>
    <property type="evidence" value="ECO:0007669"/>
    <property type="project" value="UniProtKB-ARBA"/>
</dbReference>
<accession>A0A093C510</accession>
<comment type="function">
    <text evidence="5">Component of the CENPA-NAC (nucleosome-associated) complex, a complex that plays a central role in assembly of kinetochore proteins, mitotic progression and chromosome segregation. The CENPA-NAC complex recruits the CENPA-CAD (nucleosome distal) complex and may be involved in incorporation of newly synthesized CENPA into centromeres. CENPC recruits DNA methylation and DNMT3B to both centromeric and pericentromeric satellite repeats and regulates the histone code in these regions.</text>
</comment>
<dbReference type="CDD" id="cd06993">
    <property type="entry name" value="cupin_CENP-C_C"/>
    <property type="match status" value="1"/>
</dbReference>
<dbReference type="GO" id="GO:0019237">
    <property type="term" value="F:centromeric DNA binding"/>
    <property type="evidence" value="ECO:0007669"/>
    <property type="project" value="InterPro"/>
</dbReference>
<evidence type="ECO:0000256" key="1">
    <source>
        <dbReference type="ARBA" id="ARBA00004123"/>
    </source>
</evidence>
<dbReference type="GO" id="GO:0005634">
    <property type="term" value="C:nucleus"/>
    <property type="evidence" value="ECO:0007669"/>
    <property type="project" value="UniProtKB-SubCell"/>
</dbReference>
<name>A0A093C510_9AVES</name>
<dbReference type="EMBL" id="KL234736">
    <property type="protein sequence ID" value="KFV08104.1"/>
    <property type="molecule type" value="Genomic_DNA"/>
</dbReference>
<dbReference type="GO" id="GO:0051455">
    <property type="term" value="P:spindle attachment to meiosis I kinetochore"/>
    <property type="evidence" value="ECO:0007669"/>
    <property type="project" value="TreeGrafter"/>
</dbReference>
<protein>
    <recommendedName>
        <fullName evidence="7">Centromere protein C</fullName>
    </recommendedName>
    <alternativeName>
        <fullName evidence="8">Centromere autoantigen C</fullName>
    </alternativeName>
    <alternativeName>
        <fullName evidence="9">Centromere protein C 1</fullName>
    </alternativeName>
</protein>
<feature type="non-terminal residue" evidence="12">
    <location>
        <position position="1"/>
    </location>
</feature>
<keyword evidence="3" id="KW-0238">DNA-binding</keyword>
<feature type="compositionally biased region" description="Polar residues" evidence="10">
    <location>
        <begin position="298"/>
        <end position="321"/>
    </location>
</feature>
<feature type="region of interest" description="Disordered" evidence="10">
    <location>
        <begin position="1"/>
        <end position="239"/>
    </location>
</feature>
<evidence type="ECO:0000256" key="8">
    <source>
        <dbReference type="ARBA" id="ARBA00082151"/>
    </source>
</evidence>
<dbReference type="SUPFAM" id="SSF51182">
    <property type="entry name" value="RmlC-like cupins"/>
    <property type="match status" value="1"/>
</dbReference>
<evidence type="ECO:0000256" key="2">
    <source>
        <dbReference type="ARBA" id="ARBA00010291"/>
    </source>
</evidence>
<feature type="compositionally biased region" description="Basic and acidic residues" evidence="10">
    <location>
        <begin position="26"/>
        <end position="36"/>
    </location>
</feature>
<keyword evidence="13" id="KW-1185">Reference proteome</keyword>
<feature type="domain" description="Mif2/CENP-C cupin" evidence="11">
    <location>
        <begin position="518"/>
        <end position="600"/>
    </location>
</feature>
<proteinExistence type="inferred from homology"/>
<dbReference type="Pfam" id="PF11699">
    <property type="entry name" value="CENP-C_C"/>
    <property type="match status" value="1"/>
</dbReference>
<dbReference type="InterPro" id="IPR014710">
    <property type="entry name" value="RmlC-like_jellyroll"/>
</dbReference>
<evidence type="ECO:0000256" key="4">
    <source>
        <dbReference type="ARBA" id="ARBA00023242"/>
    </source>
</evidence>
<reference evidence="12 13" key="1">
    <citation type="submission" date="2014-04" db="EMBL/GenBank/DDBJ databases">
        <title>Genome evolution of avian class.</title>
        <authorList>
            <person name="Zhang G."/>
            <person name="Li C."/>
        </authorList>
    </citation>
    <scope>NUCLEOTIDE SEQUENCE [LARGE SCALE GENOMIC DNA]</scope>
    <source>
        <strain evidence="12">BGI_N339</strain>
    </source>
</reference>
<evidence type="ECO:0000256" key="5">
    <source>
        <dbReference type="ARBA" id="ARBA00053516"/>
    </source>
</evidence>
<comment type="similarity">
    <text evidence="2">Belongs to the CENP-C/MIF2 family.</text>
</comment>